<dbReference type="InterPro" id="IPR013264">
    <property type="entry name" value="DNAG_N"/>
</dbReference>
<evidence type="ECO:0000256" key="13">
    <source>
        <dbReference type="PIRNR" id="PIRNR002811"/>
    </source>
</evidence>
<comment type="cofactor">
    <cofactor evidence="13">
        <name>Zn(2+)</name>
        <dbReference type="ChEBI" id="CHEBI:29105"/>
    </cofactor>
    <text evidence="13">Binds 1 zinc ion per monomer.</text>
</comment>
<evidence type="ECO:0000256" key="5">
    <source>
        <dbReference type="ARBA" id="ARBA00022705"/>
    </source>
</evidence>
<dbReference type="Proteomes" id="UP000253517">
    <property type="component" value="Unassembled WGS sequence"/>
</dbReference>
<dbReference type="PANTHER" id="PTHR30313">
    <property type="entry name" value="DNA PRIMASE"/>
    <property type="match status" value="1"/>
</dbReference>
<reference evidence="16 17" key="1">
    <citation type="submission" date="2018-07" db="EMBL/GenBank/DDBJ databases">
        <title>Genomic Encyclopedia of Type Strains, Phase IV (KMG-IV): sequencing the most valuable type-strain genomes for metagenomic binning, comparative biology and taxonomic classification.</title>
        <authorList>
            <person name="Goeker M."/>
        </authorList>
    </citation>
    <scope>NUCLEOTIDE SEQUENCE [LARGE SCALE GENOMIC DNA]</scope>
    <source>
        <strain evidence="16 17">DSM 21410</strain>
    </source>
</reference>
<dbReference type="GO" id="GO:0006269">
    <property type="term" value="P:DNA replication, synthesis of primer"/>
    <property type="evidence" value="ECO:0007669"/>
    <property type="project" value="UniProtKB-UniRule"/>
</dbReference>
<evidence type="ECO:0000259" key="15">
    <source>
        <dbReference type="PROSITE" id="PS50880"/>
    </source>
</evidence>
<name>A0A369ACH9_9FLAO</name>
<dbReference type="InterPro" id="IPR030846">
    <property type="entry name" value="DnaG_bac"/>
</dbReference>
<feature type="domain" description="Toprim" evidence="15">
    <location>
        <begin position="260"/>
        <end position="341"/>
    </location>
</feature>
<dbReference type="GO" id="GO:0000428">
    <property type="term" value="C:DNA-directed RNA polymerase complex"/>
    <property type="evidence" value="ECO:0007669"/>
    <property type="project" value="UniProtKB-KW"/>
</dbReference>
<keyword evidence="4 12" id="KW-0548">Nucleotidyltransferase</keyword>
<evidence type="ECO:0000313" key="16">
    <source>
        <dbReference type="EMBL" id="RCX05124.1"/>
    </source>
</evidence>
<keyword evidence="6 13" id="KW-0479">Metal-binding</keyword>
<accession>A0A369ACH9</accession>
<feature type="coiled-coil region" evidence="14">
    <location>
        <begin position="605"/>
        <end position="644"/>
    </location>
</feature>
<keyword evidence="3 12" id="KW-0808">Transferase</keyword>
<dbReference type="PANTHER" id="PTHR30313:SF2">
    <property type="entry name" value="DNA PRIMASE"/>
    <property type="match status" value="1"/>
</dbReference>
<dbReference type="GO" id="GO:0005737">
    <property type="term" value="C:cytoplasm"/>
    <property type="evidence" value="ECO:0007669"/>
    <property type="project" value="TreeGrafter"/>
</dbReference>
<keyword evidence="1 12" id="KW-0240">DNA-directed RNA polymerase</keyword>
<dbReference type="SMART" id="SM00493">
    <property type="entry name" value="TOPRIM"/>
    <property type="match status" value="1"/>
</dbReference>
<keyword evidence="10 12" id="KW-0238">DNA-binding</keyword>
<dbReference type="InterPro" id="IPR006295">
    <property type="entry name" value="DNA_primase_DnaG"/>
</dbReference>
<comment type="subunit">
    <text evidence="12">Monomer. Interacts with DnaB.</text>
</comment>
<evidence type="ECO:0000313" key="17">
    <source>
        <dbReference type="Proteomes" id="UP000253517"/>
    </source>
</evidence>
<protein>
    <recommendedName>
        <fullName evidence="12 13">DNA primase</fullName>
        <ecNumber evidence="12">2.7.7.101</ecNumber>
    </recommendedName>
</protein>
<dbReference type="Pfam" id="PF01807">
    <property type="entry name" value="Zn_ribbon_DnaG"/>
    <property type="match status" value="1"/>
</dbReference>
<dbReference type="Pfam" id="PF13155">
    <property type="entry name" value="Toprim_2"/>
    <property type="match status" value="1"/>
</dbReference>
<dbReference type="Pfam" id="PF08275">
    <property type="entry name" value="DNAG_N"/>
    <property type="match status" value="1"/>
</dbReference>
<evidence type="ECO:0000256" key="2">
    <source>
        <dbReference type="ARBA" id="ARBA00022515"/>
    </source>
</evidence>
<dbReference type="InterPro" id="IPR002694">
    <property type="entry name" value="Znf_CHC2"/>
</dbReference>
<evidence type="ECO:0000256" key="3">
    <source>
        <dbReference type="ARBA" id="ARBA00022679"/>
    </source>
</evidence>
<evidence type="ECO:0000256" key="1">
    <source>
        <dbReference type="ARBA" id="ARBA00022478"/>
    </source>
</evidence>
<keyword evidence="2 12" id="KW-0639">Primosome</keyword>
<dbReference type="Gene3D" id="3.90.580.10">
    <property type="entry name" value="Zinc finger, CHC2-type domain"/>
    <property type="match status" value="1"/>
</dbReference>
<organism evidence="16 17">
    <name type="scientific">Schleiferia thermophila</name>
    <dbReference type="NCBI Taxonomy" id="884107"/>
    <lineage>
        <taxon>Bacteria</taxon>
        <taxon>Pseudomonadati</taxon>
        <taxon>Bacteroidota</taxon>
        <taxon>Flavobacteriia</taxon>
        <taxon>Flavobacteriales</taxon>
        <taxon>Schleiferiaceae</taxon>
        <taxon>Schleiferia</taxon>
    </lineage>
</organism>
<evidence type="ECO:0000256" key="14">
    <source>
        <dbReference type="SAM" id="Coils"/>
    </source>
</evidence>
<keyword evidence="7" id="KW-0863">Zinc-finger</keyword>
<keyword evidence="14" id="KW-0175">Coiled coil</keyword>
<dbReference type="EC" id="2.7.7.101" evidence="12"/>
<evidence type="ECO:0000256" key="9">
    <source>
        <dbReference type="ARBA" id="ARBA00022842"/>
    </source>
</evidence>
<comment type="caution">
    <text evidence="12">Lacks conserved residue(s) required for the propagation of feature annotation.</text>
</comment>
<dbReference type="GO" id="GO:0003899">
    <property type="term" value="F:DNA-directed RNA polymerase activity"/>
    <property type="evidence" value="ECO:0007669"/>
    <property type="project" value="UniProtKB-UniRule"/>
</dbReference>
<keyword evidence="5 12" id="KW-0235">DNA replication</keyword>
<keyword evidence="9" id="KW-0460">Magnesium</keyword>
<dbReference type="HAMAP" id="MF_00974">
    <property type="entry name" value="DNA_primase_DnaG"/>
    <property type="match status" value="1"/>
</dbReference>
<dbReference type="FunFam" id="3.90.580.10:FF:000001">
    <property type="entry name" value="DNA primase"/>
    <property type="match status" value="1"/>
</dbReference>
<dbReference type="InterPro" id="IPR034151">
    <property type="entry name" value="TOPRIM_DnaG_bac"/>
</dbReference>
<evidence type="ECO:0000256" key="8">
    <source>
        <dbReference type="ARBA" id="ARBA00022833"/>
    </source>
</evidence>
<dbReference type="AlphaFoldDB" id="A0A369ACH9"/>
<dbReference type="InterPro" id="IPR050219">
    <property type="entry name" value="DnaG_primase"/>
</dbReference>
<dbReference type="RefSeq" id="WP_114365653.1">
    <property type="nucleotide sequence ID" value="NZ_BHZF01000001.1"/>
</dbReference>
<evidence type="ECO:0000256" key="7">
    <source>
        <dbReference type="ARBA" id="ARBA00022771"/>
    </source>
</evidence>
<sequence>MISKSTIDQIYETMRIEEVIGDFVHLKKAGSNYKALSPFTNEKTPSFYVSPSKQIFKCFSSGIGGNAITFLMEYEKMTYQEALRYIAKKYGIPIEERELTTEEISQKTREESLYIVNDWARRWFEEQLWQTEEGRAVGLVYFRERSFTDATIRKFQLGYSPTNPQALLNAANQAGHNLEYLLELGLVKRSEKGELYDAFRERVIFPIVDRAGRVAGFAGRIMNSQAKAAKYINSPECPIYNKSKILYGLYHARKSIAKADMCFLAEGYTDVISLYQAGIENVVASSGTSLTESQIRLIRQLTGRVAILFDGDPAGIKASQRGIDMFLREDFDVRVLLFPEGHDPDSFARQHSSSVVQEYISENLQDFIRFKAQFLATGPEATPTQKVQAARELLESIAHLRGELKQSIYLRDTAQILGIDQTILSTELRTIQARLQKELLKDEQNRQRTTAPKLQVVENPKSEPRNSKLYYIERQLLWLLVNFANREDNFTNPFDHSQKFSARIGELIYDSLLEDQLAFTHPEHNVLADMIFKYFRNHNKFPESQDFIRHQSIDSLYAELSSITYKISPNWENKGIYVTDFNQLLEIDTIETILRFKDQHLALNIGELTNALSQTEDESQRLQINRLILNKIQLRQKLNNLLRRVVG</sequence>
<proteinExistence type="inferred from homology"/>
<dbReference type="GO" id="GO:1990077">
    <property type="term" value="C:primosome complex"/>
    <property type="evidence" value="ECO:0007669"/>
    <property type="project" value="UniProtKB-KW"/>
</dbReference>
<evidence type="ECO:0000256" key="6">
    <source>
        <dbReference type="ARBA" id="ARBA00022723"/>
    </source>
</evidence>
<gene>
    <name evidence="12" type="primary">dnaG</name>
    <name evidence="16" type="ORF">DES35_101404</name>
</gene>
<dbReference type="Pfam" id="PF10410">
    <property type="entry name" value="DnaB_bind"/>
    <property type="match status" value="1"/>
</dbReference>
<keyword evidence="8 13" id="KW-0862">Zinc</keyword>
<comment type="caution">
    <text evidence="16">The sequence shown here is derived from an EMBL/GenBank/DDBJ whole genome shotgun (WGS) entry which is preliminary data.</text>
</comment>
<evidence type="ECO:0000256" key="4">
    <source>
        <dbReference type="ARBA" id="ARBA00022695"/>
    </source>
</evidence>
<dbReference type="EMBL" id="QPJS01000001">
    <property type="protein sequence ID" value="RCX05124.1"/>
    <property type="molecule type" value="Genomic_DNA"/>
</dbReference>
<dbReference type="InterPro" id="IPR037068">
    <property type="entry name" value="DNA_primase_core_N_sf"/>
</dbReference>
<dbReference type="InterPro" id="IPR036977">
    <property type="entry name" value="DNA_primase_Znf_CHC2"/>
</dbReference>
<dbReference type="CDD" id="cd03364">
    <property type="entry name" value="TOPRIM_DnaG_primases"/>
    <property type="match status" value="1"/>
</dbReference>
<evidence type="ECO:0000256" key="10">
    <source>
        <dbReference type="ARBA" id="ARBA00023125"/>
    </source>
</evidence>
<evidence type="ECO:0000256" key="11">
    <source>
        <dbReference type="ARBA" id="ARBA00023163"/>
    </source>
</evidence>
<dbReference type="SUPFAM" id="SSF56731">
    <property type="entry name" value="DNA primase core"/>
    <property type="match status" value="1"/>
</dbReference>
<dbReference type="SMART" id="SM00400">
    <property type="entry name" value="ZnF_CHCC"/>
    <property type="match status" value="1"/>
</dbReference>
<dbReference type="GO" id="GO:0003677">
    <property type="term" value="F:DNA binding"/>
    <property type="evidence" value="ECO:0007669"/>
    <property type="project" value="UniProtKB-KW"/>
</dbReference>
<dbReference type="Gene3D" id="3.90.980.10">
    <property type="entry name" value="DNA primase, catalytic core, N-terminal domain"/>
    <property type="match status" value="1"/>
</dbReference>
<comment type="similarity">
    <text evidence="12 13">Belongs to the DnaG primase family.</text>
</comment>
<dbReference type="PROSITE" id="PS50880">
    <property type="entry name" value="TOPRIM"/>
    <property type="match status" value="1"/>
</dbReference>
<keyword evidence="11 12" id="KW-0804">Transcription</keyword>
<dbReference type="NCBIfam" id="TIGR01391">
    <property type="entry name" value="dnaG"/>
    <property type="match status" value="1"/>
</dbReference>
<dbReference type="SUPFAM" id="SSF57783">
    <property type="entry name" value="Zinc beta-ribbon"/>
    <property type="match status" value="1"/>
</dbReference>
<dbReference type="Gene3D" id="3.40.1360.10">
    <property type="match status" value="1"/>
</dbReference>
<comment type="catalytic activity">
    <reaction evidence="12">
        <text>ssDNA + n NTP = ssDNA/pppN(pN)n-1 hybrid + (n-1) diphosphate.</text>
        <dbReference type="EC" id="2.7.7.101"/>
    </reaction>
</comment>
<dbReference type="InterPro" id="IPR019475">
    <property type="entry name" value="DNA_primase_DnaB-bd"/>
</dbReference>
<keyword evidence="17" id="KW-1185">Reference proteome</keyword>
<dbReference type="PIRSF" id="PIRSF002811">
    <property type="entry name" value="DnaG"/>
    <property type="match status" value="1"/>
</dbReference>
<dbReference type="GO" id="GO:0008270">
    <property type="term" value="F:zinc ion binding"/>
    <property type="evidence" value="ECO:0007669"/>
    <property type="project" value="UniProtKB-KW"/>
</dbReference>
<dbReference type="InterPro" id="IPR006171">
    <property type="entry name" value="TOPRIM_dom"/>
</dbReference>
<comment type="function">
    <text evidence="12 13">RNA polymerase that catalyzes the synthesis of short RNA molecules used as primers for DNA polymerase during DNA replication.</text>
</comment>
<evidence type="ECO:0000256" key="12">
    <source>
        <dbReference type="HAMAP-Rule" id="MF_00974"/>
    </source>
</evidence>